<dbReference type="Proteomes" id="UP000297149">
    <property type="component" value="Chromosome"/>
</dbReference>
<dbReference type="SUPFAM" id="SSF51126">
    <property type="entry name" value="Pectin lyase-like"/>
    <property type="match status" value="1"/>
</dbReference>
<evidence type="ECO:0000313" key="7">
    <source>
        <dbReference type="Proteomes" id="UP000297149"/>
    </source>
</evidence>
<dbReference type="PROSITE" id="PS00502">
    <property type="entry name" value="POLYGALACTURONASE"/>
    <property type="match status" value="1"/>
</dbReference>
<keyword evidence="5" id="KW-0732">Signal</keyword>
<dbReference type="PANTHER" id="PTHR31339">
    <property type="entry name" value="PECTIN LYASE-RELATED"/>
    <property type="match status" value="1"/>
</dbReference>
<evidence type="ECO:0000256" key="4">
    <source>
        <dbReference type="RuleBase" id="RU361169"/>
    </source>
</evidence>
<keyword evidence="7" id="KW-1185">Reference proteome</keyword>
<dbReference type="InterPro" id="IPR006626">
    <property type="entry name" value="PbH1"/>
</dbReference>
<dbReference type="RefSeq" id="WP_123614116.1">
    <property type="nucleotide sequence ID" value="NZ_CAXHQF010000008.1"/>
</dbReference>
<dbReference type="AlphaFoldDB" id="A0A4P7W0F7"/>
<comment type="similarity">
    <text evidence="1 4">Belongs to the glycosyl hydrolase 28 family.</text>
</comment>
<keyword evidence="3 4" id="KW-0326">Glycosidase</keyword>
<dbReference type="GO" id="GO:0005975">
    <property type="term" value="P:carbohydrate metabolic process"/>
    <property type="evidence" value="ECO:0007669"/>
    <property type="project" value="InterPro"/>
</dbReference>
<proteinExistence type="inferred from homology"/>
<feature type="signal peptide" evidence="5">
    <location>
        <begin position="1"/>
        <end position="25"/>
    </location>
</feature>
<name>A0A4P7W0F7_9BACT</name>
<evidence type="ECO:0000256" key="1">
    <source>
        <dbReference type="ARBA" id="ARBA00008834"/>
    </source>
</evidence>
<dbReference type="InterPro" id="IPR000743">
    <property type="entry name" value="Glyco_hydro_28"/>
</dbReference>
<dbReference type="GO" id="GO:0004650">
    <property type="term" value="F:polygalacturonase activity"/>
    <property type="evidence" value="ECO:0007669"/>
    <property type="project" value="InterPro"/>
</dbReference>
<accession>A0A4P7W0F7</accession>
<dbReference type="PANTHER" id="PTHR31339:SF9">
    <property type="entry name" value="PLASMIN AND FIBRONECTIN-BINDING PROTEIN A"/>
    <property type="match status" value="1"/>
</dbReference>
<keyword evidence="2 4" id="KW-0378">Hydrolase</keyword>
<dbReference type="InterPro" id="IPR012334">
    <property type="entry name" value="Pectin_lyas_fold"/>
</dbReference>
<dbReference type="InterPro" id="IPR051801">
    <property type="entry name" value="GH28_Enzymes"/>
</dbReference>
<sequence length="482" mass="53652">MKKSVIALLLACALGGGSFAGTASAQSQSAKEKAAARDKESAKAWVELYPEIEKAIQAPTFRDKDYPIFKYGKKSNTEGYLYTELINKVIDRCSKEGGGRVVIPAGTWLTGPITLKSNVNLHLEEGATLLFTSDLKEYPIVRTRWEGVDCYNYQPMVYAFEQENIAITGKGTLDGGGKFENWWRMCGARHFGWEEGIVSQKIGRPILLEWNEKGVPVEQRRLGDGYGMRVQLVNPMMCKNVLIEGVTMLRSPFWVIHPALCDNVIVRNVHVQNEGPNGDGCDPDACKNVLIEGCYFDTGDDCIAIKSGRNRDGRDGRPSENIIVRNCRMKNGHGGVVIGSEISGGYRNLFVENCQMDSPLLDRVIRIKTNNCRGGIIENVYVRNVEVGECKEAVLKINLIYDPKEICNRAYAPIVRNVYLDNVTCKKSKYGVYIDAYDDRCNVYNVEVKNSSFDGVQTGAFLLNGQAADVRFFNLKINGNAM</sequence>
<dbReference type="InterPro" id="IPR011050">
    <property type="entry name" value="Pectin_lyase_fold/virulence"/>
</dbReference>
<evidence type="ECO:0000256" key="3">
    <source>
        <dbReference type="ARBA" id="ARBA00023295"/>
    </source>
</evidence>
<evidence type="ECO:0000256" key="5">
    <source>
        <dbReference type="SAM" id="SignalP"/>
    </source>
</evidence>
<protein>
    <submittedName>
        <fullName evidence="6">Glycoside hydrolase family 28 protein</fullName>
    </submittedName>
</protein>
<gene>
    <name evidence="6" type="ORF">E7747_02885</name>
</gene>
<dbReference type="SMART" id="SM00710">
    <property type="entry name" value="PbH1"/>
    <property type="match status" value="5"/>
</dbReference>
<feature type="chain" id="PRO_5020789395" evidence="5">
    <location>
        <begin position="26"/>
        <end position="482"/>
    </location>
</feature>
<dbReference type="Gene3D" id="2.160.20.10">
    <property type="entry name" value="Single-stranded right-handed beta-helix, Pectin lyase-like"/>
    <property type="match status" value="1"/>
</dbReference>
<dbReference type="EMBL" id="CP039396">
    <property type="protein sequence ID" value="QCD41346.1"/>
    <property type="molecule type" value="Genomic_DNA"/>
</dbReference>
<dbReference type="Pfam" id="PF00295">
    <property type="entry name" value="Glyco_hydro_28"/>
    <property type="match status" value="1"/>
</dbReference>
<dbReference type="KEGG" id="ddb:E7747_02885"/>
<evidence type="ECO:0000256" key="2">
    <source>
        <dbReference type="ARBA" id="ARBA00022801"/>
    </source>
</evidence>
<reference evidence="7" key="1">
    <citation type="submission" date="2019-02" db="EMBL/GenBank/DDBJ databases">
        <title>Isolation and identification of novel species under the genus Muribaculum.</title>
        <authorList>
            <person name="Miyake S."/>
            <person name="Ding Y."/>
            <person name="Low A."/>
            <person name="Soh M."/>
            <person name="Seedorf H."/>
        </authorList>
    </citation>
    <scope>NUCLEOTIDE SEQUENCE [LARGE SCALE GENOMIC DNA]</scope>
    <source>
        <strain evidence="7">H5</strain>
    </source>
</reference>
<organism evidence="6 7">
    <name type="scientific">Duncaniella dubosii</name>
    <dbReference type="NCBI Taxonomy" id="2518971"/>
    <lineage>
        <taxon>Bacteria</taxon>
        <taxon>Pseudomonadati</taxon>
        <taxon>Bacteroidota</taxon>
        <taxon>Bacteroidia</taxon>
        <taxon>Bacteroidales</taxon>
        <taxon>Muribaculaceae</taxon>
        <taxon>Duncaniella</taxon>
    </lineage>
</organism>
<evidence type="ECO:0000313" key="6">
    <source>
        <dbReference type="EMBL" id="QCD41346.1"/>
    </source>
</evidence>